<protein>
    <submittedName>
        <fullName evidence="1">Uncharacterized protein</fullName>
    </submittedName>
</protein>
<organism evidence="1 2">
    <name type="scientific">Aegilops tauschii subsp. strangulata</name>
    <name type="common">Goatgrass</name>
    <dbReference type="NCBI Taxonomy" id="200361"/>
    <lineage>
        <taxon>Eukaryota</taxon>
        <taxon>Viridiplantae</taxon>
        <taxon>Streptophyta</taxon>
        <taxon>Embryophyta</taxon>
        <taxon>Tracheophyta</taxon>
        <taxon>Spermatophyta</taxon>
        <taxon>Magnoliopsida</taxon>
        <taxon>Liliopsida</taxon>
        <taxon>Poales</taxon>
        <taxon>Poaceae</taxon>
        <taxon>BOP clade</taxon>
        <taxon>Pooideae</taxon>
        <taxon>Triticodae</taxon>
        <taxon>Triticeae</taxon>
        <taxon>Triticinae</taxon>
        <taxon>Aegilops</taxon>
    </lineage>
</organism>
<dbReference type="EnsemblPlants" id="AET7Gv20799100.2">
    <property type="protein sequence ID" value="AET7Gv20799100.2"/>
    <property type="gene ID" value="AET7Gv20799100"/>
</dbReference>
<reference evidence="2" key="1">
    <citation type="journal article" date="2014" name="Science">
        <title>Ancient hybridizations among the ancestral genomes of bread wheat.</title>
        <authorList>
            <consortium name="International Wheat Genome Sequencing Consortium,"/>
            <person name="Marcussen T."/>
            <person name="Sandve S.R."/>
            <person name="Heier L."/>
            <person name="Spannagl M."/>
            <person name="Pfeifer M."/>
            <person name="Jakobsen K.S."/>
            <person name="Wulff B.B."/>
            <person name="Steuernagel B."/>
            <person name="Mayer K.F."/>
            <person name="Olsen O.A."/>
        </authorList>
    </citation>
    <scope>NUCLEOTIDE SEQUENCE [LARGE SCALE GENOMIC DNA]</scope>
    <source>
        <strain evidence="2">cv. AL8/78</strain>
    </source>
</reference>
<reference evidence="1" key="3">
    <citation type="journal article" date="2017" name="Nature">
        <title>Genome sequence of the progenitor of the wheat D genome Aegilops tauschii.</title>
        <authorList>
            <person name="Luo M.C."/>
            <person name="Gu Y.Q."/>
            <person name="Puiu D."/>
            <person name="Wang H."/>
            <person name="Twardziok S.O."/>
            <person name="Deal K.R."/>
            <person name="Huo N."/>
            <person name="Zhu T."/>
            <person name="Wang L."/>
            <person name="Wang Y."/>
            <person name="McGuire P.E."/>
            <person name="Liu S."/>
            <person name="Long H."/>
            <person name="Ramasamy R.K."/>
            <person name="Rodriguez J.C."/>
            <person name="Van S.L."/>
            <person name="Yuan L."/>
            <person name="Wang Z."/>
            <person name="Xia Z."/>
            <person name="Xiao L."/>
            <person name="Anderson O.D."/>
            <person name="Ouyang S."/>
            <person name="Liang Y."/>
            <person name="Zimin A.V."/>
            <person name="Pertea G."/>
            <person name="Qi P."/>
            <person name="Bennetzen J.L."/>
            <person name="Dai X."/>
            <person name="Dawson M.W."/>
            <person name="Muller H.G."/>
            <person name="Kugler K."/>
            <person name="Rivarola-Duarte L."/>
            <person name="Spannagl M."/>
            <person name="Mayer K.F.X."/>
            <person name="Lu F.H."/>
            <person name="Bevan M.W."/>
            <person name="Leroy P."/>
            <person name="Li P."/>
            <person name="You F.M."/>
            <person name="Sun Q."/>
            <person name="Liu Z."/>
            <person name="Lyons E."/>
            <person name="Wicker T."/>
            <person name="Salzberg S.L."/>
            <person name="Devos K.M."/>
            <person name="Dvorak J."/>
        </authorList>
    </citation>
    <scope>NUCLEOTIDE SEQUENCE [LARGE SCALE GENOMIC DNA]</scope>
    <source>
        <strain evidence="1">cv. AL8/78</strain>
    </source>
</reference>
<dbReference type="Gramene" id="AET7Gv20799100.2">
    <property type="protein sequence ID" value="AET7Gv20799100.2"/>
    <property type="gene ID" value="AET7Gv20799100"/>
</dbReference>
<dbReference type="Proteomes" id="UP000015105">
    <property type="component" value="Chromosome 7D"/>
</dbReference>
<evidence type="ECO:0000313" key="1">
    <source>
        <dbReference type="EnsemblPlants" id="AET7Gv20799100.2"/>
    </source>
</evidence>
<dbReference type="AlphaFoldDB" id="A0A453S2X7"/>
<accession>A0A453S2X7</accession>
<proteinExistence type="predicted"/>
<keyword evidence="2" id="KW-1185">Reference proteome</keyword>
<sequence>MTFFLPAQQLGKMQSCDYYETHLTSTVRPAELFDRRTGADQCLFYFPRLLPSIFFISLQNKLTAQKSSAPLPIYLNSTSPGFLFPNTSAGWRRQAILRHLSDCRLVPPSHGLSLAFDLLLG</sequence>
<reference evidence="1" key="4">
    <citation type="submission" date="2019-03" db="UniProtKB">
        <authorList>
            <consortium name="EnsemblPlants"/>
        </authorList>
    </citation>
    <scope>IDENTIFICATION</scope>
</reference>
<name>A0A453S2X7_AEGTS</name>
<evidence type="ECO:0000313" key="2">
    <source>
        <dbReference type="Proteomes" id="UP000015105"/>
    </source>
</evidence>
<reference evidence="2" key="2">
    <citation type="journal article" date="2017" name="Nat. Plants">
        <title>The Aegilops tauschii genome reveals multiple impacts of transposons.</title>
        <authorList>
            <person name="Zhao G."/>
            <person name="Zou C."/>
            <person name="Li K."/>
            <person name="Wang K."/>
            <person name="Li T."/>
            <person name="Gao L."/>
            <person name="Zhang X."/>
            <person name="Wang H."/>
            <person name="Yang Z."/>
            <person name="Liu X."/>
            <person name="Jiang W."/>
            <person name="Mao L."/>
            <person name="Kong X."/>
            <person name="Jiao Y."/>
            <person name="Jia J."/>
        </authorList>
    </citation>
    <scope>NUCLEOTIDE SEQUENCE [LARGE SCALE GENOMIC DNA]</scope>
    <source>
        <strain evidence="2">cv. AL8/78</strain>
    </source>
</reference>
<reference evidence="1" key="5">
    <citation type="journal article" date="2021" name="G3 (Bethesda)">
        <title>Aegilops tauschii genome assembly Aet v5.0 features greater sequence contiguity and improved annotation.</title>
        <authorList>
            <person name="Wang L."/>
            <person name="Zhu T."/>
            <person name="Rodriguez J.C."/>
            <person name="Deal K.R."/>
            <person name="Dubcovsky J."/>
            <person name="McGuire P.E."/>
            <person name="Lux T."/>
            <person name="Spannagl M."/>
            <person name="Mayer K.F.X."/>
            <person name="Baldrich P."/>
            <person name="Meyers B.C."/>
            <person name="Huo N."/>
            <person name="Gu Y.Q."/>
            <person name="Zhou H."/>
            <person name="Devos K.M."/>
            <person name="Bennetzen J.L."/>
            <person name="Unver T."/>
            <person name="Budak H."/>
            <person name="Gulick P.J."/>
            <person name="Galiba G."/>
            <person name="Kalapos B."/>
            <person name="Nelson D.R."/>
            <person name="Li P."/>
            <person name="You F.M."/>
            <person name="Luo M.C."/>
            <person name="Dvorak J."/>
        </authorList>
    </citation>
    <scope>NUCLEOTIDE SEQUENCE [LARGE SCALE GENOMIC DNA]</scope>
    <source>
        <strain evidence="1">cv. AL8/78</strain>
    </source>
</reference>